<evidence type="ECO:0000313" key="1">
    <source>
        <dbReference type="EMBL" id="KAJ5479099.1"/>
    </source>
</evidence>
<protein>
    <submittedName>
        <fullName evidence="1">Uncharacterized protein</fullName>
    </submittedName>
</protein>
<accession>A0A9W9WYL3</accession>
<keyword evidence="2" id="KW-1185">Reference proteome</keyword>
<reference evidence="1" key="1">
    <citation type="submission" date="2022-12" db="EMBL/GenBank/DDBJ databases">
        <authorList>
            <person name="Petersen C."/>
        </authorList>
    </citation>
    <scope>NUCLEOTIDE SEQUENCE</scope>
    <source>
        <strain evidence="1">IBT 17660</strain>
    </source>
</reference>
<organism evidence="1 2">
    <name type="scientific">Penicillium desertorum</name>
    <dbReference type="NCBI Taxonomy" id="1303715"/>
    <lineage>
        <taxon>Eukaryota</taxon>
        <taxon>Fungi</taxon>
        <taxon>Dikarya</taxon>
        <taxon>Ascomycota</taxon>
        <taxon>Pezizomycotina</taxon>
        <taxon>Eurotiomycetes</taxon>
        <taxon>Eurotiomycetidae</taxon>
        <taxon>Eurotiales</taxon>
        <taxon>Aspergillaceae</taxon>
        <taxon>Penicillium</taxon>
    </lineage>
</organism>
<evidence type="ECO:0000313" key="2">
    <source>
        <dbReference type="Proteomes" id="UP001147760"/>
    </source>
</evidence>
<reference evidence="1" key="2">
    <citation type="journal article" date="2023" name="IMA Fungus">
        <title>Comparative genomic study of the Penicillium genus elucidates a diverse pangenome and 15 lateral gene transfer events.</title>
        <authorList>
            <person name="Petersen C."/>
            <person name="Sorensen T."/>
            <person name="Nielsen M.R."/>
            <person name="Sondergaard T.E."/>
            <person name="Sorensen J.L."/>
            <person name="Fitzpatrick D.A."/>
            <person name="Frisvad J.C."/>
            <person name="Nielsen K.L."/>
        </authorList>
    </citation>
    <scope>NUCLEOTIDE SEQUENCE</scope>
    <source>
        <strain evidence="1">IBT 17660</strain>
    </source>
</reference>
<proteinExistence type="predicted"/>
<dbReference type="AlphaFoldDB" id="A0A9W9WYL3"/>
<dbReference type="Proteomes" id="UP001147760">
    <property type="component" value="Unassembled WGS sequence"/>
</dbReference>
<sequence>MRGGPARTAAQGRALVGHGRSVILEHLLVLVVAIREGFPDGGGPAVAGAGDPDSSGSSFVIFSFIFAISRSLRLTAPFLQGPVTGIVWADFPRSQWGEIPPPAPAA</sequence>
<gene>
    <name evidence="1" type="ORF">N7530_004608</name>
</gene>
<name>A0A9W9WYL3_9EURO</name>
<comment type="caution">
    <text evidence="1">The sequence shown here is derived from an EMBL/GenBank/DDBJ whole genome shotgun (WGS) entry which is preliminary data.</text>
</comment>
<dbReference type="EMBL" id="JAPWDO010000003">
    <property type="protein sequence ID" value="KAJ5479099.1"/>
    <property type="molecule type" value="Genomic_DNA"/>
</dbReference>